<accession>A0ABV3EYR9</accession>
<organism evidence="3 4">
    <name type="scientific">Streptomyces chilikensis</name>
    <dbReference type="NCBI Taxonomy" id="1194079"/>
    <lineage>
        <taxon>Bacteria</taxon>
        <taxon>Bacillati</taxon>
        <taxon>Actinomycetota</taxon>
        <taxon>Actinomycetes</taxon>
        <taxon>Kitasatosporales</taxon>
        <taxon>Streptomycetaceae</taxon>
        <taxon>Streptomyces</taxon>
    </lineage>
</organism>
<evidence type="ECO:0000256" key="1">
    <source>
        <dbReference type="SAM" id="MobiDB-lite"/>
    </source>
</evidence>
<evidence type="ECO:0000313" key="3">
    <source>
        <dbReference type="EMBL" id="MEU9581251.1"/>
    </source>
</evidence>
<name>A0ABV3EYR9_9ACTN</name>
<feature type="transmembrane region" description="Helical" evidence="2">
    <location>
        <begin position="26"/>
        <end position="45"/>
    </location>
</feature>
<comment type="caution">
    <text evidence="3">The sequence shown here is derived from an EMBL/GenBank/DDBJ whole genome shotgun (WGS) entry which is preliminary data.</text>
</comment>
<keyword evidence="4" id="KW-1185">Reference proteome</keyword>
<protein>
    <submittedName>
        <fullName evidence="3">Uncharacterized protein</fullName>
    </submittedName>
</protein>
<feature type="region of interest" description="Disordered" evidence="1">
    <location>
        <begin position="1"/>
        <end position="21"/>
    </location>
</feature>
<evidence type="ECO:0000256" key="2">
    <source>
        <dbReference type="SAM" id="Phobius"/>
    </source>
</evidence>
<keyword evidence="2" id="KW-1133">Transmembrane helix</keyword>
<keyword evidence="2" id="KW-0812">Transmembrane</keyword>
<dbReference type="RefSeq" id="WP_359277714.1">
    <property type="nucleotide sequence ID" value="NZ_JBEZNA010000108.1"/>
</dbReference>
<evidence type="ECO:0000313" key="4">
    <source>
        <dbReference type="Proteomes" id="UP001551584"/>
    </source>
</evidence>
<gene>
    <name evidence="3" type="ORF">AB0D95_28950</name>
</gene>
<proteinExistence type="predicted"/>
<dbReference type="Proteomes" id="UP001551584">
    <property type="component" value="Unassembled WGS sequence"/>
</dbReference>
<sequence>MPVRTTISCSAPASGEGAGTGGRAGLPWWGLVLPVLAFVTLLLLVTDPASGPEAGGAALLSRLAEMAGR</sequence>
<dbReference type="EMBL" id="JBEZNA010000108">
    <property type="protein sequence ID" value="MEU9581251.1"/>
    <property type="molecule type" value="Genomic_DNA"/>
</dbReference>
<keyword evidence="2" id="KW-0472">Membrane</keyword>
<reference evidence="3 4" key="1">
    <citation type="submission" date="2024-06" db="EMBL/GenBank/DDBJ databases">
        <title>The Natural Products Discovery Center: Release of the First 8490 Sequenced Strains for Exploring Actinobacteria Biosynthetic Diversity.</title>
        <authorList>
            <person name="Kalkreuter E."/>
            <person name="Kautsar S.A."/>
            <person name="Yang D."/>
            <person name="Bader C.D."/>
            <person name="Teijaro C.N."/>
            <person name="Fluegel L."/>
            <person name="Davis C.M."/>
            <person name="Simpson J.R."/>
            <person name="Lauterbach L."/>
            <person name="Steele A.D."/>
            <person name="Gui C."/>
            <person name="Meng S."/>
            <person name="Li G."/>
            <person name="Viehrig K."/>
            <person name="Ye F."/>
            <person name="Su P."/>
            <person name="Kiefer A.F."/>
            <person name="Nichols A."/>
            <person name="Cepeda A.J."/>
            <person name="Yan W."/>
            <person name="Fan B."/>
            <person name="Jiang Y."/>
            <person name="Adhikari A."/>
            <person name="Zheng C.-J."/>
            <person name="Schuster L."/>
            <person name="Cowan T.M."/>
            <person name="Smanski M.J."/>
            <person name="Chevrette M.G."/>
            <person name="De Carvalho L.P.S."/>
            <person name="Shen B."/>
        </authorList>
    </citation>
    <scope>NUCLEOTIDE SEQUENCE [LARGE SCALE GENOMIC DNA]</scope>
    <source>
        <strain evidence="3 4">NPDC048117</strain>
    </source>
</reference>